<feature type="transmembrane region" description="Helical" evidence="9">
    <location>
        <begin position="425"/>
        <end position="445"/>
    </location>
</feature>
<dbReference type="NCBIfam" id="TIGR01695">
    <property type="entry name" value="murJ_mviN"/>
    <property type="match status" value="1"/>
</dbReference>
<keyword evidence="4 8" id="KW-0133">Cell shape</keyword>
<gene>
    <name evidence="10" type="ORF">BXT84_12940</name>
</gene>
<dbReference type="CDD" id="cd13123">
    <property type="entry name" value="MATE_MurJ_like"/>
    <property type="match status" value="1"/>
</dbReference>
<name>A0ABN5H232_9FIRM</name>
<evidence type="ECO:0000256" key="3">
    <source>
        <dbReference type="ARBA" id="ARBA00022692"/>
    </source>
</evidence>
<dbReference type="PANTHER" id="PTHR47019:SF1">
    <property type="entry name" value="LIPID II FLIPPASE MURJ"/>
    <property type="match status" value="1"/>
</dbReference>
<keyword evidence="7 8" id="KW-0472">Membrane</keyword>
<proteinExistence type="inferred from homology"/>
<keyword evidence="6 9" id="KW-1133">Transmembrane helix</keyword>
<evidence type="ECO:0000256" key="6">
    <source>
        <dbReference type="ARBA" id="ARBA00022989"/>
    </source>
</evidence>
<feature type="transmembrane region" description="Helical" evidence="9">
    <location>
        <begin position="367"/>
        <end position="387"/>
    </location>
</feature>
<keyword evidence="3 9" id="KW-0812">Transmembrane</keyword>
<dbReference type="Proteomes" id="UP000325292">
    <property type="component" value="Chromosome"/>
</dbReference>
<dbReference type="InterPro" id="IPR051050">
    <property type="entry name" value="Lipid_II_flippase_MurJ/MviN"/>
</dbReference>
<accession>A0ABN5H232</accession>
<feature type="transmembrane region" description="Helical" evidence="9">
    <location>
        <begin position="104"/>
        <end position="123"/>
    </location>
</feature>
<feature type="transmembrane region" description="Helical" evidence="9">
    <location>
        <begin position="327"/>
        <end position="347"/>
    </location>
</feature>
<organism evidence="10 11">
    <name type="scientific">Sulfobacillus thermotolerans</name>
    <dbReference type="NCBI Taxonomy" id="338644"/>
    <lineage>
        <taxon>Bacteria</taxon>
        <taxon>Bacillati</taxon>
        <taxon>Bacillota</taxon>
        <taxon>Clostridia</taxon>
        <taxon>Eubacteriales</taxon>
        <taxon>Clostridiales Family XVII. Incertae Sedis</taxon>
        <taxon>Sulfobacillus</taxon>
    </lineage>
</organism>
<feature type="transmembrane region" description="Helical" evidence="9">
    <location>
        <begin position="487"/>
        <end position="514"/>
    </location>
</feature>
<evidence type="ECO:0000313" key="10">
    <source>
        <dbReference type="EMBL" id="AUW94738.1"/>
    </source>
</evidence>
<dbReference type="EMBL" id="CP019454">
    <property type="protein sequence ID" value="AUW94738.1"/>
    <property type="molecule type" value="Genomic_DNA"/>
</dbReference>
<comment type="subcellular location">
    <subcellularLocation>
        <location evidence="1">Cell membrane</location>
        <topology evidence="1">Multi-pass membrane protein</topology>
    </subcellularLocation>
</comment>
<dbReference type="Pfam" id="PF03023">
    <property type="entry name" value="MurJ"/>
    <property type="match status" value="1"/>
</dbReference>
<dbReference type="PANTHER" id="PTHR47019">
    <property type="entry name" value="LIPID II FLIPPASE MURJ"/>
    <property type="match status" value="1"/>
</dbReference>
<feature type="transmembrane region" description="Helical" evidence="9">
    <location>
        <begin position="20"/>
        <end position="37"/>
    </location>
</feature>
<keyword evidence="8" id="KW-0813">Transport</keyword>
<protein>
    <recommendedName>
        <fullName evidence="8">Lipid II flippase</fullName>
    </recommendedName>
</protein>
<feature type="transmembrane region" description="Helical" evidence="9">
    <location>
        <begin position="144"/>
        <end position="166"/>
    </location>
</feature>
<keyword evidence="11" id="KW-1185">Reference proteome</keyword>
<evidence type="ECO:0000313" key="11">
    <source>
        <dbReference type="Proteomes" id="UP000325292"/>
    </source>
</evidence>
<dbReference type="PIRSF" id="PIRSF002869">
    <property type="entry name" value="MviN"/>
    <property type="match status" value="1"/>
</dbReference>
<keyword evidence="5 8" id="KW-0573">Peptidoglycan synthesis</keyword>
<evidence type="ECO:0000256" key="9">
    <source>
        <dbReference type="SAM" id="Phobius"/>
    </source>
</evidence>
<dbReference type="PRINTS" id="PR01806">
    <property type="entry name" value="VIRFACTRMVIN"/>
</dbReference>
<evidence type="ECO:0000256" key="1">
    <source>
        <dbReference type="ARBA" id="ARBA00004651"/>
    </source>
</evidence>
<feature type="transmembrane region" description="Helical" evidence="9">
    <location>
        <begin position="457"/>
        <end position="481"/>
    </location>
</feature>
<reference evidence="10 11" key="1">
    <citation type="journal article" date="2019" name="Sci. Rep.">
        <title>Sulfobacillus thermotolerans: new insights into resistance and metabolic capacities of acidophilic chemolithotrophs.</title>
        <authorList>
            <person name="Panyushkina A.E."/>
            <person name="Babenko V.V."/>
            <person name="Nikitina A.S."/>
            <person name="Selezneva O.V."/>
            <person name="Tsaplina I.A."/>
            <person name="Letarova M.A."/>
            <person name="Kostryukova E.S."/>
            <person name="Letarov A.V."/>
        </authorList>
    </citation>
    <scope>NUCLEOTIDE SEQUENCE [LARGE SCALE GENOMIC DNA]</scope>
    <source>
        <strain evidence="10 11">Kr1</strain>
    </source>
</reference>
<feature type="transmembrane region" description="Helical" evidence="9">
    <location>
        <begin position="399"/>
        <end position="419"/>
    </location>
</feature>
<evidence type="ECO:0000256" key="4">
    <source>
        <dbReference type="ARBA" id="ARBA00022960"/>
    </source>
</evidence>
<evidence type="ECO:0000256" key="8">
    <source>
        <dbReference type="PIRNR" id="PIRNR002869"/>
    </source>
</evidence>
<comment type="similarity">
    <text evidence="8">Belongs to the MurJ/MviN family.</text>
</comment>
<feature type="transmembrane region" description="Helical" evidence="9">
    <location>
        <begin position="186"/>
        <end position="209"/>
    </location>
</feature>
<evidence type="ECO:0000256" key="5">
    <source>
        <dbReference type="ARBA" id="ARBA00022984"/>
    </source>
</evidence>
<keyword evidence="2 8" id="KW-1003">Cell membrane</keyword>
<sequence>MGPRQIIRRLRQRFGQQQSLRFSTLVLAAGGMVSKVLGLARQWLMALLFGTSAATDSWLMASIIPVLLFEIIGGSFNIVMIPLLSGGVTVEEGNESTDVFLNEAYSWILVISALMIVLLEIFSPQLVHLIAPGFRHRRYHLTVFLLRLMLPAGPFLVLGNFMNGILQSKKYFIAPALTPVIINVVRVATIIGLGMIMGITGVAIGFTLAQMTQLAYLIPALKRHHIALKLSLTWRHPWTRQYLKLATPTFLAHSVQIAGTIVDRIFASTLAVGRIAGLNFAEVISQLPIGLAITPVIAPIYTQLAELFNRAGNSAAYRDLVRQSVQVTLLVVSPFFLAFVLLRVPIVEILYQHGRFNEASTALTSRLLLYWTLGIPGTAFGMLFSRIVLSQRATRTSSVASIISIIFNVFGDFLLVRPFGSDGLALATSIAAYVRAVVLSIWLMRHHLNPFEGQTRFLFSWVGALMGFGLFNQLAIIGIHYSHLGEWYLLLPVIAATLFIATALYIFVLVRLGVWPVTPSLLSRFVKRARSVKP</sequence>
<evidence type="ECO:0000256" key="2">
    <source>
        <dbReference type="ARBA" id="ARBA00022475"/>
    </source>
</evidence>
<dbReference type="InterPro" id="IPR004268">
    <property type="entry name" value="MurJ"/>
</dbReference>
<keyword evidence="8" id="KW-0961">Cell wall biogenesis/degradation</keyword>
<comment type="function">
    <text evidence="8">Involved in peptidoglycan biosynthesis. Transports lipid-linked peptidoglycan precursors from the inner to the outer leaflet of the cytoplasmic membrane.</text>
</comment>
<evidence type="ECO:0000256" key="7">
    <source>
        <dbReference type="ARBA" id="ARBA00023136"/>
    </source>
</evidence>
<feature type="transmembrane region" description="Helical" evidence="9">
    <location>
        <begin position="66"/>
        <end position="84"/>
    </location>
</feature>